<keyword evidence="1" id="KW-1133">Transmembrane helix</keyword>
<dbReference type="InterPro" id="IPR011460">
    <property type="entry name" value="Lcl_C"/>
</dbReference>
<sequence length="575" mass="61566">MRSAYLLQPPVIRQMARQPVVAFLLMVMIGLFASGVTLRAFAALNDTGITTCSDAVQNGLPCPVTGFPRQDAEYGRDAQARAGTLIKTGGGDAGFDFTALDANGQTTMPSSGANPHSCVRDNVTDLMWEVKTDDGGLRDKDHTYSWYDSHVTDSNSGTVSGGTCKTTGRCDTEKYVADINAAGLCGFHDWRMPTVKELMSIAHHGRTNSSIDLGYFPNTSSNWFWTGVPLANSSEYAWIVTFLLGEASDGGNRNDGRYHIRLVRGTQLDFLNSFAANDDGTVTQVNTELMWAKCSEGQMSSDCTGEATLMTWSEALSIANNSRLAGYSNWRLPNFKELQSLVDYTRTDPAIEVAYFPNTPSSYFWSGSSVPDINFYSHLARVVKFNDGYAIDHVRNYSNHVRLVRDISGSSPSNYALSVSVNGNGGKVSGTGIACPGDCGESYASGTPVMLGAETTGTTTFTNWSGDCSGNLPSCTVTMDAIKNVTANFQAAAPTYSLTVNNFGSGTVSSTGVAGINCGPDCSDNYTNNQTVVLTATPMAGKAFLKWYGACAGVRTNTCTVTMNANQTATAFFTR</sequence>
<dbReference type="AlphaFoldDB" id="A0A839HCP9"/>
<dbReference type="PANTHER" id="PTHR35812">
    <property type="entry name" value="LIPOPROTEIN"/>
    <property type="match status" value="1"/>
</dbReference>
<dbReference type="Pfam" id="PF18998">
    <property type="entry name" value="Flg_new_2"/>
    <property type="match status" value="2"/>
</dbReference>
<protein>
    <submittedName>
        <fullName evidence="4">DUF1566 domain-containing protein</fullName>
    </submittedName>
</protein>
<evidence type="ECO:0000313" key="4">
    <source>
        <dbReference type="EMBL" id="MBB1124809.1"/>
    </source>
</evidence>
<evidence type="ECO:0000259" key="2">
    <source>
        <dbReference type="Pfam" id="PF07603"/>
    </source>
</evidence>
<evidence type="ECO:0000259" key="3">
    <source>
        <dbReference type="Pfam" id="PF18998"/>
    </source>
</evidence>
<evidence type="ECO:0000313" key="5">
    <source>
        <dbReference type="Proteomes" id="UP000548632"/>
    </source>
</evidence>
<keyword evidence="5" id="KW-1185">Reference proteome</keyword>
<dbReference type="Pfam" id="PF07603">
    <property type="entry name" value="Lcl_C"/>
    <property type="match status" value="2"/>
</dbReference>
<feature type="domain" description="Bacterial repeat" evidence="3">
    <location>
        <begin position="419"/>
        <end position="492"/>
    </location>
</feature>
<accession>A0A839HCP9</accession>
<name>A0A839HCP9_9GAMM</name>
<dbReference type="RefSeq" id="WP_182581916.1">
    <property type="nucleotide sequence ID" value="NZ_JABVCQ010000002.1"/>
</dbReference>
<evidence type="ECO:0000256" key="1">
    <source>
        <dbReference type="SAM" id="Phobius"/>
    </source>
</evidence>
<dbReference type="PANTHER" id="PTHR35812:SF1">
    <property type="entry name" value="LIPOPROTEIN"/>
    <property type="match status" value="1"/>
</dbReference>
<dbReference type="EMBL" id="JABVCQ010000002">
    <property type="protein sequence ID" value="MBB1124809.1"/>
    <property type="molecule type" value="Genomic_DNA"/>
</dbReference>
<organism evidence="4 5">
    <name type="scientific">Thiospirillum jenense</name>
    <dbReference type="NCBI Taxonomy" id="1653858"/>
    <lineage>
        <taxon>Bacteria</taxon>
        <taxon>Pseudomonadati</taxon>
        <taxon>Pseudomonadota</taxon>
        <taxon>Gammaproteobacteria</taxon>
        <taxon>Chromatiales</taxon>
        <taxon>Chromatiaceae</taxon>
        <taxon>Thiospirillum</taxon>
    </lineage>
</organism>
<feature type="domain" description="Lcl C-terminal" evidence="2">
    <location>
        <begin position="118"/>
        <end position="264"/>
    </location>
</feature>
<reference evidence="4 5" key="1">
    <citation type="journal article" date="2020" name="Arch. Microbiol.">
        <title>The genome sequence of the giant phototrophic gammaproteobacterium Thiospirillum jenense gives insight into its physiological properties and phylogenetic relationships.</title>
        <authorList>
            <person name="Imhoff J.F."/>
            <person name="Meyer T.E."/>
            <person name="Kyndt J.A."/>
        </authorList>
    </citation>
    <scope>NUCLEOTIDE SEQUENCE [LARGE SCALE GENOMIC DNA]</scope>
    <source>
        <strain evidence="4 5">DSM 216</strain>
    </source>
</reference>
<keyword evidence="1" id="KW-0472">Membrane</keyword>
<feature type="domain" description="Bacterial repeat" evidence="3">
    <location>
        <begin position="496"/>
        <end position="574"/>
    </location>
</feature>
<gene>
    <name evidence="4" type="ORF">HUK38_01010</name>
</gene>
<dbReference type="InterPro" id="IPR044060">
    <property type="entry name" value="Bacterial_rp_domain"/>
</dbReference>
<comment type="caution">
    <text evidence="4">The sequence shown here is derived from an EMBL/GenBank/DDBJ whole genome shotgun (WGS) entry which is preliminary data.</text>
</comment>
<feature type="transmembrane region" description="Helical" evidence="1">
    <location>
        <begin position="20"/>
        <end position="42"/>
    </location>
</feature>
<feature type="domain" description="Lcl C-terminal" evidence="2">
    <location>
        <begin position="280"/>
        <end position="405"/>
    </location>
</feature>
<keyword evidence="1" id="KW-0812">Transmembrane</keyword>
<dbReference type="Proteomes" id="UP000548632">
    <property type="component" value="Unassembled WGS sequence"/>
</dbReference>
<proteinExistence type="predicted"/>